<accession>A0A368KRL0</accession>
<dbReference type="PROSITE" id="PS00108">
    <property type="entry name" value="PROTEIN_KINASE_ST"/>
    <property type="match status" value="1"/>
</dbReference>
<evidence type="ECO:0000313" key="10">
    <source>
        <dbReference type="Proteomes" id="UP000253562"/>
    </source>
</evidence>
<organism evidence="9 10">
    <name type="scientific">Bremerella cremea</name>
    <dbReference type="NCBI Taxonomy" id="1031537"/>
    <lineage>
        <taxon>Bacteria</taxon>
        <taxon>Pseudomonadati</taxon>
        <taxon>Planctomycetota</taxon>
        <taxon>Planctomycetia</taxon>
        <taxon>Pirellulales</taxon>
        <taxon>Pirellulaceae</taxon>
        <taxon>Bremerella</taxon>
    </lineage>
</organism>
<evidence type="ECO:0000313" key="9">
    <source>
        <dbReference type="EMBL" id="RCS46419.1"/>
    </source>
</evidence>
<dbReference type="InterPro" id="IPR008271">
    <property type="entry name" value="Ser/Thr_kinase_AS"/>
</dbReference>
<dbReference type="PANTHER" id="PTHR43289:SF6">
    <property type="entry name" value="SERINE_THREONINE-PROTEIN KINASE NEKL-3"/>
    <property type="match status" value="1"/>
</dbReference>
<dbReference type="CDD" id="cd14014">
    <property type="entry name" value="STKc_PknB_like"/>
    <property type="match status" value="1"/>
</dbReference>
<protein>
    <recommendedName>
        <fullName evidence="8">Protein kinase domain-containing protein</fullName>
    </recommendedName>
</protein>
<dbReference type="Pfam" id="PF00069">
    <property type="entry name" value="Pkinase"/>
    <property type="match status" value="1"/>
</dbReference>
<comment type="caution">
    <text evidence="9">The sequence shown here is derived from an EMBL/GenBank/DDBJ whole genome shotgun (WGS) entry which is preliminary data.</text>
</comment>
<feature type="transmembrane region" description="Helical" evidence="7">
    <location>
        <begin position="396"/>
        <end position="421"/>
    </location>
</feature>
<evidence type="ECO:0000256" key="7">
    <source>
        <dbReference type="SAM" id="Phobius"/>
    </source>
</evidence>
<keyword evidence="5" id="KW-0175">Coiled coil</keyword>
<gene>
    <name evidence="9" type="ORF">DTL42_15795</name>
</gene>
<evidence type="ECO:0000259" key="8">
    <source>
        <dbReference type="PROSITE" id="PS50011"/>
    </source>
</evidence>
<keyword evidence="4" id="KW-0067">ATP-binding</keyword>
<dbReference type="SUPFAM" id="SSF56112">
    <property type="entry name" value="Protein kinase-like (PK-like)"/>
    <property type="match status" value="1"/>
</dbReference>
<dbReference type="RefSeq" id="WP_114369688.1">
    <property type="nucleotide sequence ID" value="NZ_QPEX01000030.1"/>
</dbReference>
<reference evidence="9 10" key="1">
    <citation type="submission" date="2018-07" db="EMBL/GenBank/DDBJ databases">
        <title>Comparative genomes isolates from brazilian mangrove.</title>
        <authorList>
            <person name="De Araujo J.E."/>
            <person name="Taketani R.G."/>
            <person name="Silva M.C.P."/>
            <person name="Lourenco M.V."/>
            <person name="Oliveira V.M."/>
            <person name="Andreote F.D."/>
        </authorList>
    </citation>
    <scope>NUCLEOTIDE SEQUENCE [LARGE SCALE GENOMIC DNA]</scope>
    <source>
        <strain evidence="9 10">HEX PRIS-MGV</strain>
    </source>
</reference>
<keyword evidence="1" id="KW-0808">Transferase</keyword>
<dbReference type="Gene3D" id="3.30.450.20">
    <property type="entry name" value="PAS domain"/>
    <property type="match status" value="1"/>
</dbReference>
<keyword evidence="7" id="KW-0472">Membrane</keyword>
<keyword evidence="7" id="KW-1133">Transmembrane helix</keyword>
<evidence type="ECO:0000256" key="3">
    <source>
        <dbReference type="ARBA" id="ARBA00022777"/>
    </source>
</evidence>
<dbReference type="PROSITE" id="PS50011">
    <property type="entry name" value="PROTEIN_KINASE_DOM"/>
    <property type="match status" value="1"/>
</dbReference>
<feature type="domain" description="Protein kinase" evidence="8">
    <location>
        <begin position="84"/>
        <end position="371"/>
    </location>
</feature>
<dbReference type="InterPro" id="IPR000719">
    <property type="entry name" value="Prot_kinase_dom"/>
</dbReference>
<dbReference type="AlphaFoldDB" id="A0A368KRL0"/>
<evidence type="ECO:0000256" key="5">
    <source>
        <dbReference type="SAM" id="Coils"/>
    </source>
</evidence>
<sequence length="719" mass="79868">MNEASQSRLAQLLEQWEEAAERGEDLDAASLCVHAPELREDLERQIKALKAMNQRLQNSEETTQVRTLNNLPSDEPECFTSARFGELRWLAQGGLGAVYRAQDDMLHREVVLKFIHRHISDSEEHRNVFRREAEVTSRLDHPGVVPVYGLGESYDGRIFYVMRYIQGETLDEAIARLHSQGSHNINQAHLRKLLGQFVTVCKTIAYAHNRGIIHRDIKPSNIMLGKYGETLVVDWGLAQPFGRDEPFRQSGEETLMPSDSDSSQGSDHGAGTPAYMSPEVAEKAVLLSPATDIYSLGGTLYKILTGVAPFNGNSFPQIRQQILTGDFPPPTQRQRGLSKAIEAICLKAMALEPNRRYTTALDLANDIESYLADEPVQAYVEPATRRIARWSRRHRSLVGTLVASAAILMAIITGSAAWLGYMAQSEHDARLIAEQAKQQSLQTSAKFAAKTIAGQIDLRWRILEAAVRDAEIKQAMASINEAPADLARWEPAQAWLNQQFIQLQEENALDVSSLFLLDISGQQVARTPMSNTIGNSYAFRDYFHGQGHDLSESDAAKVAPIHQANLSATYSSDTSDTLKVAFTVPIYSGNGAQQKVIGVLGMSVELGDFGILDTDIDGNQMVVLIDLRPDTIDDVSQRGLILHHPAFESLSGQRRSTRIDRDMLAKIDAEKTSLRLPDYLDPITNEHWNVAIEKLVVEGRRGTNRTPGWAVMVLERVGL</sequence>
<evidence type="ECO:0000256" key="2">
    <source>
        <dbReference type="ARBA" id="ARBA00022741"/>
    </source>
</evidence>
<dbReference type="SMART" id="SM00220">
    <property type="entry name" value="S_TKc"/>
    <property type="match status" value="1"/>
</dbReference>
<dbReference type="GO" id="GO:0005524">
    <property type="term" value="F:ATP binding"/>
    <property type="evidence" value="ECO:0007669"/>
    <property type="project" value="UniProtKB-KW"/>
</dbReference>
<proteinExistence type="predicted"/>
<keyword evidence="2" id="KW-0547">Nucleotide-binding</keyword>
<evidence type="ECO:0000256" key="6">
    <source>
        <dbReference type="SAM" id="MobiDB-lite"/>
    </source>
</evidence>
<feature type="compositionally biased region" description="Low complexity" evidence="6">
    <location>
        <begin position="258"/>
        <end position="267"/>
    </location>
</feature>
<dbReference type="Gene3D" id="1.10.510.10">
    <property type="entry name" value="Transferase(Phosphotransferase) domain 1"/>
    <property type="match status" value="1"/>
</dbReference>
<dbReference type="EMBL" id="QPEX01000030">
    <property type="protein sequence ID" value="RCS46419.1"/>
    <property type="molecule type" value="Genomic_DNA"/>
</dbReference>
<name>A0A368KRL0_9BACT</name>
<keyword evidence="3" id="KW-0418">Kinase</keyword>
<feature type="region of interest" description="Disordered" evidence="6">
    <location>
        <begin position="246"/>
        <end position="274"/>
    </location>
</feature>
<dbReference type="GO" id="GO:0004674">
    <property type="term" value="F:protein serine/threonine kinase activity"/>
    <property type="evidence" value="ECO:0007669"/>
    <property type="project" value="TreeGrafter"/>
</dbReference>
<dbReference type="InterPro" id="IPR011009">
    <property type="entry name" value="Kinase-like_dom_sf"/>
</dbReference>
<dbReference type="Proteomes" id="UP000253562">
    <property type="component" value="Unassembled WGS sequence"/>
</dbReference>
<evidence type="ECO:0000256" key="1">
    <source>
        <dbReference type="ARBA" id="ARBA00022679"/>
    </source>
</evidence>
<dbReference type="PANTHER" id="PTHR43289">
    <property type="entry name" value="MITOGEN-ACTIVATED PROTEIN KINASE KINASE KINASE 20-RELATED"/>
    <property type="match status" value="1"/>
</dbReference>
<evidence type="ECO:0000256" key="4">
    <source>
        <dbReference type="ARBA" id="ARBA00022840"/>
    </source>
</evidence>
<dbReference type="OrthoDB" id="6111975at2"/>
<feature type="coiled-coil region" evidence="5">
    <location>
        <begin position="2"/>
        <end position="62"/>
    </location>
</feature>
<keyword evidence="7" id="KW-0812">Transmembrane</keyword>
<dbReference type="Gene3D" id="3.30.200.20">
    <property type="entry name" value="Phosphorylase Kinase, domain 1"/>
    <property type="match status" value="1"/>
</dbReference>